<dbReference type="RefSeq" id="WP_316017572.1">
    <property type="nucleotide sequence ID" value="NZ_JAWDID010000007.1"/>
</dbReference>
<feature type="chain" id="PRO_5045961236" description="MetA-pathway of phenol degradation" evidence="1">
    <location>
        <begin position="22"/>
        <end position="274"/>
    </location>
</feature>
<keyword evidence="1" id="KW-0732">Signal</keyword>
<evidence type="ECO:0008006" key="4">
    <source>
        <dbReference type="Google" id="ProtNLM"/>
    </source>
</evidence>
<dbReference type="EMBL" id="JAWDID010000007">
    <property type="protein sequence ID" value="MDU0339680.1"/>
    <property type="molecule type" value="Genomic_DNA"/>
</dbReference>
<sequence length="274" mass="28978">MTSIFSTASAGLLCASLSVLAAPAAAREQPSGAGAIAILAQYEMTSLPNEPFWEDPEQEEELDPVLAIPTLIAPTLDKSFAYHERARRSGLARPEVETSTIRRGLGAVSRGPYAATERAVGFKIGPDLLSFETAIVSGAGTWQGSDTRLDWSLARRSTAAGNGLLWRLSTGGGFGMAGSGSHNVNAMLGYRYSLFDNVTLISEIALASNYAFASQAMPEATLTPQLQLVTDLGLAPGTPWKTTLDVKMNRERQLGGGDVRGGGSAMLRFELGPR</sequence>
<dbReference type="Proteomes" id="UP001254257">
    <property type="component" value="Unassembled WGS sequence"/>
</dbReference>
<evidence type="ECO:0000256" key="1">
    <source>
        <dbReference type="SAM" id="SignalP"/>
    </source>
</evidence>
<name>A0ABU3S4H4_9HYPH</name>
<accession>A0ABU3S4H4</accession>
<reference evidence="2 3" key="1">
    <citation type="submission" date="2023-09" db="EMBL/GenBank/DDBJ databases">
        <title>Whole genome shotgun sequencing (WGS) of Bosea sp. ZW T0_25, isolated from stored onions (Allium cepa).</title>
        <authorList>
            <person name="Stoll D.A."/>
            <person name="Huch M."/>
        </authorList>
    </citation>
    <scope>NUCLEOTIDE SEQUENCE [LARGE SCALE GENOMIC DNA]</scope>
    <source>
        <strain evidence="2 3">ZW T0_25</strain>
    </source>
</reference>
<feature type="signal peptide" evidence="1">
    <location>
        <begin position="1"/>
        <end position="21"/>
    </location>
</feature>
<gene>
    <name evidence="2" type="ORF">RKE40_07300</name>
</gene>
<keyword evidence="3" id="KW-1185">Reference proteome</keyword>
<proteinExistence type="predicted"/>
<protein>
    <recommendedName>
        <fullName evidence="4">MetA-pathway of phenol degradation</fullName>
    </recommendedName>
</protein>
<evidence type="ECO:0000313" key="3">
    <source>
        <dbReference type="Proteomes" id="UP001254257"/>
    </source>
</evidence>
<organism evidence="2 3">
    <name type="scientific">Bosea rubneri</name>
    <dbReference type="NCBI Taxonomy" id="3075434"/>
    <lineage>
        <taxon>Bacteria</taxon>
        <taxon>Pseudomonadati</taxon>
        <taxon>Pseudomonadota</taxon>
        <taxon>Alphaproteobacteria</taxon>
        <taxon>Hyphomicrobiales</taxon>
        <taxon>Boseaceae</taxon>
        <taxon>Bosea</taxon>
    </lineage>
</organism>
<comment type="caution">
    <text evidence="2">The sequence shown here is derived from an EMBL/GenBank/DDBJ whole genome shotgun (WGS) entry which is preliminary data.</text>
</comment>
<evidence type="ECO:0000313" key="2">
    <source>
        <dbReference type="EMBL" id="MDU0339680.1"/>
    </source>
</evidence>